<evidence type="ECO:0000313" key="2">
    <source>
        <dbReference type="EMBL" id="MBK0398216.1"/>
    </source>
</evidence>
<dbReference type="RefSeq" id="WP_200607064.1">
    <property type="nucleotide sequence ID" value="NZ_JAEHHL010000001.1"/>
</dbReference>
<accession>A0A8J7M4E8</accession>
<gene>
    <name evidence="2" type="ORF">H0I76_03360</name>
</gene>
<dbReference type="EMBL" id="JAEHHL010000001">
    <property type="protein sequence ID" value="MBK0398216.1"/>
    <property type="molecule type" value="Genomic_DNA"/>
</dbReference>
<protein>
    <submittedName>
        <fullName evidence="2">Aminoacyl-tRNA deacylase</fullName>
    </submittedName>
</protein>
<keyword evidence="3" id="KW-1185">Reference proteome</keyword>
<evidence type="ECO:0000313" key="3">
    <source>
        <dbReference type="Proteomes" id="UP000655420"/>
    </source>
</evidence>
<dbReference type="Proteomes" id="UP000655420">
    <property type="component" value="Unassembled WGS sequence"/>
</dbReference>
<evidence type="ECO:0000259" key="1">
    <source>
        <dbReference type="Pfam" id="PF04073"/>
    </source>
</evidence>
<dbReference type="InterPro" id="IPR007214">
    <property type="entry name" value="YbaK/aa-tRNA-synth-assoc-dom"/>
</dbReference>
<dbReference type="PANTHER" id="PTHR30411">
    <property type="entry name" value="CYTOPLASMIC PROTEIN"/>
    <property type="match status" value="1"/>
</dbReference>
<feature type="domain" description="YbaK/aminoacyl-tRNA synthetase-associated" evidence="1">
    <location>
        <begin position="23"/>
        <end position="142"/>
    </location>
</feature>
<name>A0A8J7M4E8_9RHOB</name>
<dbReference type="AlphaFoldDB" id="A0A8J7M4E8"/>
<comment type="caution">
    <text evidence="2">The sequence shown here is derived from an EMBL/GenBank/DDBJ whole genome shotgun (WGS) entry which is preliminary data.</text>
</comment>
<organism evidence="2 3">
    <name type="scientific">Thermohalobaculum xanthum</name>
    <dbReference type="NCBI Taxonomy" id="2753746"/>
    <lineage>
        <taxon>Bacteria</taxon>
        <taxon>Pseudomonadati</taxon>
        <taxon>Pseudomonadota</taxon>
        <taxon>Alphaproteobacteria</taxon>
        <taxon>Rhodobacterales</taxon>
        <taxon>Paracoccaceae</taxon>
        <taxon>Thermohalobaculum</taxon>
    </lineage>
</organism>
<dbReference type="Gene3D" id="3.90.960.10">
    <property type="entry name" value="YbaK/aminoacyl-tRNA synthetase-associated domain"/>
    <property type="match status" value="1"/>
</dbReference>
<dbReference type="SUPFAM" id="SSF55826">
    <property type="entry name" value="YbaK/ProRS associated domain"/>
    <property type="match status" value="1"/>
</dbReference>
<sequence length="156" mass="16924">MTISKKLKEHLERERIAYDTIAHPRTATTSESAQATHVPGDLVAKGVLIHHERGYVLAVAPSTRRLNLSAVQDLVGARLGLASEKEIESVFEDCLPGAVPPVGAAYDLPTLLDESLNEVNEVYFEGGDHRTLVLVSGQDFRHLLAASQCAAFSEHV</sequence>
<dbReference type="CDD" id="cd04332">
    <property type="entry name" value="YbaK_like"/>
    <property type="match status" value="1"/>
</dbReference>
<dbReference type="Pfam" id="PF04073">
    <property type="entry name" value="tRNA_edit"/>
    <property type="match status" value="1"/>
</dbReference>
<dbReference type="PANTHER" id="PTHR30411:SF9">
    <property type="entry name" value="MULTIFUNCTIONAL SER_THR-TRNA DEACYLASE PROXP-Y"/>
    <property type="match status" value="1"/>
</dbReference>
<proteinExistence type="predicted"/>
<reference evidence="2" key="1">
    <citation type="submission" date="2020-12" db="EMBL/GenBank/DDBJ databases">
        <title>Bacterial taxonomy.</title>
        <authorList>
            <person name="Pan X."/>
        </authorList>
    </citation>
    <scope>NUCLEOTIDE SEQUENCE</scope>
    <source>
        <strain evidence="2">M0105</strain>
    </source>
</reference>
<dbReference type="InterPro" id="IPR036754">
    <property type="entry name" value="YbaK/aa-tRNA-synt-asso_dom_sf"/>
</dbReference>
<dbReference type="GO" id="GO:0002161">
    <property type="term" value="F:aminoacyl-tRNA deacylase activity"/>
    <property type="evidence" value="ECO:0007669"/>
    <property type="project" value="InterPro"/>
</dbReference>